<dbReference type="GO" id="GO:0008270">
    <property type="term" value="F:zinc ion binding"/>
    <property type="evidence" value="ECO:0007669"/>
    <property type="project" value="InterPro"/>
</dbReference>
<protein>
    <submittedName>
        <fullName evidence="8">Sorbitol dehydrogenase</fullName>
        <ecNumber evidence="8">1.1.1.14</ecNumber>
    </submittedName>
</protein>
<gene>
    <name evidence="8" type="primary">gutB</name>
    <name evidence="8" type="ORF">Csp1_18090</name>
</gene>
<dbReference type="CDD" id="cd08233">
    <property type="entry name" value="butanediol_DH_like"/>
    <property type="match status" value="1"/>
</dbReference>
<dbReference type="InterPro" id="IPR020843">
    <property type="entry name" value="ER"/>
</dbReference>
<reference evidence="9" key="1">
    <citation type="submission" date="2017-11" db="EMBL/GenBank/DDBJ databases">
        <title>Otitis media/interna in a cat caused by the recently described species Corynebacterium provencense.</title>
        <authorList>
            <person name="Kittl S."/>
            <person name="Brodard I."/>
            <person name="Rychener L."/>
            <person name="Jores J."/>
            <person name="Roosje P."/>
            <person name="Gobeli Brawand S."/>
        </authorList>
    </citation>
    <scope>NUCLEOTIDE SEQUENCE [LARGE SCALE GENOMIC DNA]</scope>
    <source>
        <strain evidence="9">17KM38</strain>
    </source>
</reference>
<evidence type="ECO:0000256" key="2">
    <source>
        <dbReference type="ARBA" id="ARBA00008072"/>
    </source>
</evidence>
<evidence type="ECO:0000313" key="9">
    <source>
        <dbReference type="Proteomes" id="UP000247696"/>
    </source>
</evidence>
<comment type="similarity">
    <text evidence="2 6">Belongs to the zinc-containing alcohol dehydrogenase family.</text>
</comment>
<dbReference type="InterPro" id="IPR002328">
    <property type="entry name" value="ADH_Zn_CS"/>
</dbReference>
<dbReference type="AlphaFoldDB" id="A0A2Z3YN52"/>
<dbReference type="PROSITE" id="PS00059">
    <property type="entry name" value="ADH_ZINC"/>
    <property type="match status" value="1"/>
</dbReference>
<dbReference type="Pfam" id="PF08240">
    <property type="entry name" value="ADH_N"/>
    <property type="match status" value="1"/>
</dbReference>
<feature type="domain" description="Enoyl reductase (ER)" evidence="7">
    <location>
        <begin position="8"/>
        <end position="355"/>
    </location>
</feature>
<dbReference type="EMBL" id="CP024988">
    <property type="protein sequence ID" value="AWT26585.1"/>
    <property type="molecule type" value="Genomic_DNA"/>
</dbReference>
<dbReference type="EC" id="1.1.1.14" evidence="8"/>
<keyword evidence="4 6" id="KW-0862">Zinc</keyword>
<keyword evidence="5 8" id="KW-0560">Oxidoreductase</keyword>
<dbReference type="InterPro" id="IPR036291">
    <property type="entry name" value="NAD(P)-bd_dom_sf"/>
</dbReference>
<accession>A0A2Z3YN52</accession>
<dbReference type="SUPFAM" id="SSF50129">
    <property type="entry name" value="GroES-like"/>
    <property type="match status" value="1"/>
</dbReference>
<dbReference type="Gene3D" id="3.90.180.10">
    <property type="entry name" value="Medium-chain alcohol dehydrogenases, catalytic domain"/>
    <property type="match status" value="1"/>
</dbReference>
<name>A0A2Z3YN52_9CORY</name>
<dbReference type="GO" id="GO:0003939">
    <property type="term" value="F:L-iditol 2-dehydrogenase (NAD+) activity"/>
    <property type="evidence" value="ECO:0007669"/>
    <property type="project" value="UniProtKB-EC"/>
</dbReference>
<dbReference type="InterPro" id="IPR013154">
    <property type="entry name" value="ADH-like_N"/>
</dbReference>
<dbReference type="Pfam" id="PF00107">
    <property type="entry name" value="ADH_zinc_N"/>
    <property type="match status" value="1"/>
</dbReference>
<evidence type="ECO:0000256" key="4">
    <source>
        <dbReference type="ARBA" id="ARBA00022833"/>
    </source>
</evidence>
<dbReference type="SUPFAM" id="SSF51735">
    <property type="entry name" value="NAD(P)-binding Rossmann-fold domains"/>
    <property type="match status" value="1"/>
</dbReference>
<evidence type="ECO:0000256" key="5">
    <source>
        <dbReference type="ARBA" id="ARBA00023002"/>
    </source>
</evidence>
<dbReference type="STRING" id="1737425.GCA_900049755_01056"/>
<sequence>MKAARYYGNHDIRIEDIDPQPLEPGTVRIDVAWCGICGTDLHEYLDGPIFCPTADTPHPISGETAPVTLGHEFSGVISEVGDGVDDLEVGDHVVVEPYIIRDDVDTSENNDTYHLSEDMNFIGLAGRGGGLAENIVVRRRWVHKIDPSLPLDEAALIEPLSVGYHAVKRSGITEDNGAGKVALIGGAGPIGLLTAAVLNAMGVKVVMSELSPLRRQKALDSGVAAVALNPAEVDVVEEVKKLTDGRGADVAFECTSVQVVLDTLMAAVRPTGVIVVVSIWGHRSDFNMHELVMKEIDLRGTIGYVNSHPATIRLVESGKIDLKPFITGKIGLEGLVDEGFDTLINRNETAVKILVSPSGDNLS</sequence>
<dbReference type="PANTHER" id="PTHR43161">
    <property type="entry name" value="SORBITOL DEHYDROGENASE"/>
    <property type="match status" value="1"/>
</dbReference>
<evidence type="ECO:0000259" key="7">
    <source>
        <dbReference type="SMART" id="SM00829"/>
    </source>
</evidence>
<evidence type="ECO:0000256" key="6">
    <source>
        <dbReference type="RuleBase" id="RU361277"/>
    </source>
</evidence>
<dbReference type="KEGG" id="cpre:Csp1_18090"/>
<evidence type="ECO:0000256" key="1">
    <source>
        <dbReference type="ARBA" id="ARBA00001947"/>
    </source>
</evidence>
<dbReference type="OrthoDB" id="9797931at2"/>
<dbReference type="InterPro" id="IPR013149">
    <property type="entry name" value="ADH-like_C"/>
</dbReference>
<dbReference type="RefSeq" id="WP_110481594.1">
    <property type="nucleotide sequence ID" value="NZ_CP024988.1"/>
</dbReference>
<organism evidence="8 9">
    <name type="scientific">Corynebacterium provencense</name>
    <dbReference type="NCBI Taxonomy" id="1737425"/>
    <lineage>
        <taxon>Bacteria</taxon>
        <taxon>Bacillati</taxon>
        <taxon>Actinomycetota</taxon>
        <taxon>Actinomycetes</taxon>
        <taxon>Mycobacteriales</taxon>
        <taxon>Corynebacteriaceae</taxon>
        <taxon>Corynebacterium</taxon>
    </lineage>
</organism>
<proteinExistence type="inferred from homology"/>
<dbReference type="InterPro" id="IPR011032">
    <property type="entry name" value="GroES-like_sf"/>
</dbReference>
<keyword evidence="9" id="KW-1185">Reference proteome</keyword>
<comment type="cofactor">
    <cofactor evidence="1 6">
        <name>Zn(2+)</name>
        <dbReference type="ChEBI" id="CHEBI:29105"/>
    </cofactor>
</comment>
<evidence type="ECO:0000313" key="8">
    <source>
        <dbReference type="EMBL" id="AWT26585.1"/>
    </source>
</evidence>
<dbReference type="Gene3D" id="3.40.50.720">
    <property type="entry name" value="NAD(P)-binding Rossmann-like Domain"/>
    <property type="match status" value="1"/>
</dbReference>
<dbReference type="SMART" id="SM00829">
    <property type="entry name" value="PKS_ER"/>
    <property type="match status" value="1"/>
</dbReference>
<dbReference type="Proteomes" id="UP000247696">
    <property type="component" value="Chromosome"/>
</dbReference>
<dbReference type="PANTHER" id="PTHR43161:SF26">
    <property type="entry name" value="GALACTITOL 1-PHOSPHATE 5-DEHYDROGENASE"/>
    <property type="match status" value="1"/>
</dbReference>
<keyword evidence="3 6" id="KW-0479">Metal-binding</keyword>
<evidence type="ECO:0000256" key="3">
    <source>
        <dbReference type="ARBA" id="ARBA00022723"/>
    </source>
</evidence>